<dbReference type="PANTHER" id="PTHR24198">
    <property type="entry name" value="ANKYRIN REPEAT AND PROTEIN KINASE DOMAIN-CONTAINING PROTEIN"/>
    <property type="match status" value="1"/>
</dbReference>
<proteinExistence type="predicted"/>
<organism evidence="5">
    <name type="scientific">Condorpox virus</name>
    <dbReference type="NCBI Taxonomy" id="3049970"/>
    <lineage>
        <taxon>Viruses</taxon>
        <taxon>Varidnaviria</taxon>
        <taxon>Bamfordvirae</taxon>
        <taxon>Nucleocytoviricota</taxon>
        <taxon>Pokkesviricetes</taxon>
        <taxon>Chitovirales</taxon>
        <taxon>Poxviridae</taxon>
        <taxon>Chordopoxvirinae</taxon>
        <taxon>Avipoxvirus</taxon>
    </lineage>
</organism>
<dbReference type="Pfam" id="PF00023">
    <property type="entry name" value="Ank"/>
    <property type="match status" value="1"/>
</dbReference>
<reference evidence="5" key="1">
    <citation type="submission" date="2023-04" db="EMBL/GenBank/DDBJ databases">
        <title>Genomic characterization of avipoxvirus isolates from Andean condor (Vultur gryphus).</title>
        <authorList>
            <person name="Butt S.L."/>
            <person name="Do Nascimento G.M."/>
            <person name="Tripathy D.N."/>
            <person name="Diel D.G."/>
        </authorList>
    </citation>
    <scope>NUCLEOTIDE SEQUENCE</scope>
    <source>
        <strain evidence="5">CDPV99</strain>
    </source>
</reference>
<gene>
    <name evidence="5" type="ORF">CDPV99-321</name>
</gene>
<feature type="repeat" description="ANK" evidence="3">
    <location>
        <begin position="224"/>
        <end position="256"/>
    </location>
</feature>
<evidence type="ECO:0000313" key="5">
    <source>
        <dbReference type="EMBL" id="WHV01437.1"/>
    </source>
</evidence>
<evidence type="ECO:0000259" key="4">
    <source>
        <dbReference type="Pfam" id="PF09372"/>
    </source>
</evidence>
<dbReference type="InterPro" id="IPR002110">
    <property type="entry name" value="Ankyrin_rpt"/>
</dbReference>
<keyword evidence="2 3" id="KW-0040">ANK repeat</keyword>
<feature type="domain" description="PRANC" evidence="4">
    <location>
        <begin position="586"/>
        <end position="680"/>
    </location>
</feature>
<dbReference type="Pfam" id="PF12796">
    <property type="entry name" value="Ank_2"/>
    <property type="match status" value="3"/>
</dbReference>
<accession>A0AAT9UP77</accession>
<protein>
    <submittedName>
        <fullName evidence="5">Ankyrin repeat containing protein</fullName>
    </submittedName>
</protein>
<evidence type="ECO:0000256" key="1">
    <source>
        <dbReference type="ARBA" id="ARBA00022737"/>
    </source>
</evidence>
<dbReference type="PROSITE" id="PS50088">
    <property type="entry name" value="ANK_REPEAT"/>
    <property type="match status" value="4"/>
</dbReference>
<feature type="repeat" description="ANK" evidence="3">
    <location>
        <begin position="383"/>
        <end position="415"/>
    </location>
</feature>
<dbReference type="PANTHER" id="PTHR24198:SF165">
    <property type="entry name" value="ANKYRIN REPEAT-CONTAINING PROTEIN-RELATED"/>
    <property type="match status" value="1"/>
</dbReference>
<dbReference type="InterPro" id="IPR018272">
    <property type="entry name" value="PRANC_domain"/>
</dbReference>
<dbReference type="InterPro" id="IPR036770">
    <property type="entry name" value="Ankyrin_rpt-contain_sf"/>
</dbReference>
<dbReference type="PROSITE" id="PS50297">
    <property type="entry name" value="ANK_REP_REGION"/>
    <property type="match status" value="4"/>
</dbReference>
<dbReference type="SMART" id="SM00248">
    <property type="entry name" value="ANK"/>
    <property type="match status" value="11"/>
</dbReference>
<feature type="repeat" description="ANK" evidence="3">
    <location>
        <begin position="322"/>
        <end position="351"/>
    </location>
</feature>
<dbReference type="Gene3D" id="1.25.40.20">
    <property type="entry name" value="Ankyrin repeat-containing domain"/>
    <property type="match status" value="3"/>
</dbReference>
<dbReference type="Pfam" id="PF09372">
    <property type="entry name" value="PRANC"/>
    <property type="match status" value="1"/>
</dbReference>
<name>A0AAT9UP77_9POXV</name>
<sequence>MRFDITLCLTMYTSAVFRSVLLDSEEDVLHSIKMFEQELLERRQLRERWYNEEDDNDYEYDEYDEYEEYDEYYNSNEPDSLYIDDGRYLDLFRYTPLYLAIEARRPKLVEILLNQKICTDGYIDINRNYGPLHVLTLLPETRYIISNLNAQQYVSIVSKLISKAKKMKLCNSVSIPIIKEVLRGCTTLTNEELKELEKQVIEDELKIAKLLLSRGYNVNAEDEYRYTPLRNAVINGNLELTKLLMANGADTTRKYDGFTIFEIAALSPNINVVKEIIRTCGYDRHSNILCSASERGHTRVVKYLLDIGLKANVKDIKYLYVTPLHRAVSKGYIEIIYMLISHGAVIDVKDNKGNTPLMHGLSYPDVVKLLLQKGANPNTINGNRSTPLHVAASKYSLNIVDILLSYDVVIDAKDNKGDTPLMNGLYRPDVVKLLLEKGANPNAVNNKGHTPLHFAVRYRLLDTIYLLLSYGIAIDVKDNKGNTPLMYGLSYPDVVKLLLEKGANPNVVNNKGHTPLKIAMSVCILSSRYLISHIILQEYLLTKQQSVRKEGMMINANLMKNSASLKSIRISCENELERMKMLRINSKYSLIIFISTCNIKFLSRLVRNDVIHSIDLTSFKIYGSWLKKSIDDSIELRNKFETAMSIINSKLDDSTYWKMLPLELQRYILSLLDDSELSYINDHDKVHNTSSSDCITSE</sequence>
<dbReference type="SUPFAM" id="SSF48403">
    <property type="entry name" value="Ankyrin repeat"/>
    <property type="match status" value="1"/>
</dbReference>
<keyword evidence="1" id="KW-0677">Repeat</keyword>
<dbReference type="PRINTS" id="PR01415">
    <property type="entry name" value="ANKYRIN"/>
</dbReference>
<evidence type="ECO:0000256" key="3">
    <source>
        <dbReference type="PROSITE-ProRule" id="PRU00023"/>
    </source>
</evidence>
<feature type="repeat" description="ANK" evidence="3">
    <location>
        <begin position="447"/>
        <end position="479"/>
    </location>
</feature>
<dbReference type="EMBL" id="OQ865376">
    <property type="protein sequence ID" value="WHV01437.1"/>
    <property type="molecule type" value="Genomic_DNA"/>
</dbReference>
<evidence type="ECO:0000256" key="2">
    <source>
        <dbReference type="ARBA" id="ARBA00023043"/>
    </source>
</evidence>